<gene>
    <name evidence="19" type="primary">ddl</name>
    <name evidence="24" type="ORF">COT24_05175</name>
</gene>
<dbReference type="GO" id="GO:0008716">
    <property type="term" value="F:D-alanine-D-alanine ligase activity"/>
    <property type="evidence" value="ECO:0007669"/>
    <property type="project" value="UniProtKB-UniRule"/>
</dbReference>
<dbReference type="InterPro" id="IPR000291">
    <property type="entry name" value="D-Ala_lig_Van_CS"/>
</dbReference>
<comment type="pathway">
    <text evidence="18">Glycan biosynthesis.</text>
</comment>
<feature type="active site" evidence="20">
    <location>
        <position position="197"/>
    </location>
</feature>
<keyword evidence="8 19" id="KW-0436">Ligase</keyword>
<feature type="active site" evidence="20">
    <location>
        <position position="18"/>
    </location>
</feature>
<protein>
    <recommendedName>
        <fullName evidence="6 19">D-alanine--D-alanine ligase</fullName>
        <ecNumber evidence="6 19">6.3.2.4</ecNumber>
    </recommendedName>
    <alternativeName>
        <fullName evidence="19">D-Ala-D-Ala ligase</fullName>
    </alternativeName>
    <alternativeName>
        <fullName evidence="19">D-alanylalanine synthetase</fullName>
    </alternativeName>
</protein>
<comment type="subcellular location">
    <subcellularLocation>
        <location evidence="3 19">Cytoplasm</location>
    </subcellularLocation>
</comment>
<organism evidence="24 25">
    <name type="scientific">Candidatus Kerfeldbacteria bacterium CG08_land_8_20_14_0_20_40_16</name>
    <dbReference type="NCBI Taxonomy" id="2014244"/>
    <lineage>
        <taxon>Bacteria</taxon>
        <taxon>Candidatus Kerfeldiibacteriota</taxon>
    </lineage>
</organism>
<dbReference type="Pfam" id="PF07478">
    <property type="entry name" value="Dala_Dala_lig_C"/>
    <property type="match status" value="1"/>
</dbReference>
<feature type="domain" description="ATP-grasp" evidence="23">
    <location>
        <begin position="148"/>
        <end position="355"/>
    </location>
</feature>
<dbReference type="NCBIfam" id="NF002378">
    <property type="entry name" value="PRK01372.1"/>
    <property type="match status" value="1"/>
</dbReference>
<evidence type="ECO:0000259" key="23">
    <source>
        <dbReference type="PROSITE" id="PS50975"/>
    </source>
</evidence>
<evidence type="ECO:0000256" key="3">
    <source>
        <dbReference type="ARBA" id="ARBA00004496"/>
    </source>
</evidence>
<keyword evidence="9 21" id="KW-0479">Metal-binding</keyword>
<dbReference type="Pfam" id="PF01820">
    <property type="entry name" value="Dala_Dala_lig_N"/>
    <property type="match status" value="1"/>
</dbReference>
<dbReference type="Gene3D" id="3.30.1490.20">
    <property type="entry name" value="ATP-grasp fold, A domain"/>
    <property type="match status" value="1"/>
</dbReference>
<keyword evidence="14 19" id="KW-0573">Peptidoglycan synthesis</keyword>
<comment type="pathway">
    <text evidence="4 19">Cell wall biogenesis; peptidoglycan biosynthesis.</text>
</comment>
<feature type="binding site" evidence="21">
    <location>
        <position position="322"/>
    </location>
    <ligand>
        <name>Mg(2+)</name>
        <dbReference type="ChEBI" id="CHEBI:18420"/>
        <label>1</label>
    </ligand>
</feature>
<dbReference type="InterPro" id="IPR016185">
    <property type="entry name" value="PreATP-grasp_dom_sf"/>
</dbReference>
<dbReference type="GO" id="GO:0009252">
    <property type="term" value="P:peptidoglycan biosynthetic process"/>
    <property type="evidence" value="ECO:0007669"/>
    <property type="project" value="UniProtKB-UniRule"/>
</dbReference>
<dbReference type="InterPro" id="IPR011761">
    <property type="entry name" value="ATP-grasp"/>
</dbReference>
<feature type="active site" evidence="20">
    <location>
        <position position="333"/>
    </location>
</feature>
<evidence type="ECO:0000256" key="6">
    <source>
        <dbReference type="ARBA" id="ARBA00012216"/>
    </source>
</evidence>
<evidence type="ECO:0000313" key="24">
    <source>
        <dbReference type="EMBL" id="PIS42099.1"/>
    </source>
</evidence>
<dbReference type="GO" id="GO:0046872">
    <property type="term" value="F:metal ion binding"/>
    <property type="evidence" value="ECO:0007669"/>
    <property type="project" value="UniProtKB-KW"/>
</dbReference>
<evidence type="ECO:0000256" key="19">
    <source>
        <dbReference type="HAMAP-Rule" id="MF_00047"/>
    </source>
</evidence>
<comment type="caution">
    <text evidence="24">The sequence shown here is derived from an EMBL/GenBank/DDBJ whole genome shotgun (WGS) entry which is preliminary data.</text>
</comment>
<evidence type="ECO:0000256" key="11">
    <source>
        <dbReference type="ARBA" id="ARBA00022840"/>
    </source>
</evidence>
<keyword evidence="10 22" id="KW-0547">Nucleotide-binding</keyword>
<dbReference type="NCBIfam" id="NF002528">
    <property type="entry name" value="PRK01966.1-4"/>
    <property type="match status" value="1"/>
</dbReference>
<accession>A0A2H0YUW2</accession>
<comment type="cofactor">
    <cofactor evidence="21">
        <name>Mg(2+)</name>
        <dbReference type="ChEBI" id="CHEBI:18420"/>
    </cofactor>
    <cofactor evidence="21">
        <name>Mn(2+)</name>
        <dbReference type="ChEBI" id="CHEBI:29035"/>
    </cofactor>
    <text evidence="21">Binds 2 magnesium or manganese ions per subunit.</text>
</comment>
<dbReference type="InterPro" id="IPR005905">
    <property type="entry name" value="D_ala_D_ala"/>
</dbReference>
<evidence type="ECO:0000256" key="4">
    <source>
        <dbReference type="ARBA" id="ARBA00004752"/>
    </source>
</evidence>
<keyword evidence="11 22" id="KW-0067">ATP-binding</keyword>
<dbReference type="InterPro" id="IPR011127">
    <property type="entry name" value="Dala_Dala_lig_N"/>
</dbReference>
<keyword evidence="12 21" id="KW-0460">Magnesium</keyword>
<keyword evidence="13 19" id="KW-0133">Cell shape</keyword>
<keyword evidence="7 19" id="KW-0963">Cytoplasm</keyword>
<evidence type="ECO:0000256" key="2">
    <source>
        <dbReference type="ARBA" id="ARBA00003921"/>
    </source>
</evidence>
<evidence type="ECO:0000256" key="1">
    <source>
        <dbReference type="ARBA" id="ARBA00001936"/>
    </source>
</evidence>
<dbReference type="SUPFAM" id="SSF52440">
    <property type="entry name" value="PreATP-grasp domain"/>
    <property type="match status" value="1"/>
</dbReference>
<comment type="function">
    <text evidence="2 19">Cell wall formation.</text>
</comment>
<dbReference type="PROSITE" id="PS00844">
    <property type="entry name" value="DALA_DALA_LIGASE_2"/>
    <property type="match status" value="1"/>
</dbReference>
<evidence type="ECO:0000256" key="9">
    <source>
        <dbReference type="ARBA" id="ARBA00022723"/>
    </source>
</evidence>
<dbReference type="FunFam" id="3.30.1490.20:FF:000007">
    <property type="entry name" value="D-alanine--D-alanine ligase"/>
    <property type="match status" value="1"/>
</dbReference>
<evidence type="ECO:0000256" key="16">
    <source>
        <dbReference type="ARBA" id="ARBA00023316"/>
    </source>
</evidence>
<feature type="binding site" evidence="21">
    <location>
        <position position="322"/>
    </location>
    <ligand>
        <name>Mg(2+)</name>
        <dbReference type="ChEBI" id="CHEBI:18420"/>
        <label>2</label>
    </ligand>
</feature>
<evidence type="ECO:0000256" key="5">
    <source>
        <dbReference type="ARBA" id="ARBA00010871"/>
    </source>
</evidence>
<dbReference type="InterPro" id="IPR011095">
    <property type="entry name" value="Dala_Dala_lig_C"/>
</dbReference>
<feature type="binding site" evidence="21">
    <location>
        <position position="308"/>
    </location>
    <ligand>
        <name>Mg(2+)</name>
        <dbReference type="ChEBI" id="CHEBI:18420"/>
        <label>1</label>
    </ligand>
</feature>
<evidence type="ECO:0000256" key="20">
    <source>
        <dbReference type="PIRSR" id="PIRSR039102-1"/>
    </source>
</evidence>
<evidence type="ECO:0000256" key="22">
    <source>
        <dbReference type="PROSITE-ProRule" id="PRU00409"/>
    </source>
</evidence>
<dbReference type="FunFam" id="3.30.470.20:FF:000008">
    <property type="entry name" value="D-alanine--D-alanine ligase"/>
    <property type="match status" value="1"/>
</dbReference>
<dbReference type="PANTHER" id="PTHR23132">
    <property type="entry name" value="D-ALANINE--D-ALANINE LIGASE"/>
    <property type="match status" value="1"/>
</dbReference>
<comment type="cofactor">
    <cofactor evidence="1">
        <name>Mn(2+)</name>
        <dbReference type="ChEBI" id="CHEBI:29035"/>
    </cofactor>
</comment>
<dbReference type="PIRSF" id="PIRSF039102">
    <property type="entry name" value="Ddl/VanB"/>
    <property type="match status" value="1"/>
</dbReference>
<evidence type="ECO:0000256" key="17">
    <source>
        <dbReference type="ARBA" id="ARBA00047614"/>
    </source>
</evidence>
<dbReference type="Gene3D" id="3.40.50.20">
    <property type="match status" value="1"/>
</dbReference>
<dbReference type="Gene3D" id="3.30.470.20">
    <property type="entry name" value="ATP-grasp fold, B domain"/>
    <property type="match status" value="1"/>
</dbReference>
<evidence type="ECO:0000256" key="13">
    <source>
        <dbReference type="ARBA" id="ARBA00022960"/>
    </source>
</evidence>
<keyword evidence="15 21" id="KW-0464">Manganese</keyword>
<dbReference type="NCBIfam" id="TIGR01205">
    <property type="entry name" value="D_ala_D_alaTIGR"/>
    <property type="match status" value="1"/>
</dbReference>
<dbReference type="GO" id="GO:0008360">
    <property type="term" value="P:regulation of cell shape"/>
    <property type="evidence" value="ECO:0007669"/>
    <property type="project" value="UniProtKB-KW"/>
</dbReference>
<dbReference type="EC" id="6.3.2.4" evidence="6 19"/>
<evidence type="ECO:0000256" key="7">
    <source>
        <dbReference type="ARBA" id="ARBA00022490"/>
    </source>
</evidence>
<comment type="catalytic activity">
    <reaction evidence="17 19">
        <text>2 D-alanine + ATP = D-alanyl-D-alanine + ADP + phosphate + H(+)</text>
        <dbReference type="Rhea" id="RHEA:11224"/>
        <dbReference type="ChEBI" id="CHEBI:15378"/>
        <dbReference type="ChEBI" id="CHEBI:30616"/>
        <dbReference type="ChEBI" id="CHEBI:43474"/>
        <dbReference type="ChEBI" id="CHEBI:57416"/>
        <dbReference type="ChEBI" id="CHEBI:57822"/>
        <dbReference type="ChEBI" id="CHEBI:456216"/>
        <dbReference type="EC" id="6.3.2.4"/>
    </reaction>
</comment>
<reference evidence="24 25" key="1">
    <citation type="submission" date="2017-09" db="EMBL/GenBank/DDBJ databases">
        <title>Depth-based differentiation of microbial function through sediment-hosted aquifers and enrichment of novel symbionts in the deep terrestrial subsurface.</title>
        <authorList>
            <person name="Probst A.J."/>
            <person name="Ladd B."/>
            <person name="Jarett J.K."/>
            <person name="Geller-Mcgrath D.E."/>
            <person name="Sieber C.M."/>
            <person name="Emerson J.B."/>
            <person name="Anantharaman K."/>
            <person name="Thomas B.C."/>
            <person name="Malmstrom R."/>
            <person name="Stieglmeier M."/>
            <person name="Klingl A."/>
            <person name="Woyke T."/>
            <person name="Ryan C.M."/>
            <person name="Banfield J.F."/>
        </authorList>
    </citation>
    <scope>NUCLEOTIDE SEQUENCE [LARGE SCALE GENOMIC DNA]</scope>
    <source>
        <strain evidence="24">CG08_land_8_20_14_0_20_40_16</strain>
    </source>
</reference>
<evidence type="ECO:0000256" key="8">
    <source>
        <dbReference type="ARBA" id="ARBA00022598"/>
    </source>
</evidence>
<evidence type="ECO:0000256" key="21">
    <source>
        <dbReference type="PIRSR" id="PIRSR039102-3"/>
    </source>
</evidence>
<evidence type="ECO:0000256" key="15">
    <source>
        <dbReference type="ARBA" id="ARBA00023211"/>
    </source>
</evidence>
<dbReference type="PROSITE" id="PS00843">
    <property type="entry name" value="DALA_DALA_LIGASE_1"/>
    <property type="match status" value="1"/>
</dbReference>
<dbReference type="PROSITE" id="PS50975">
    <property type="entry name" value="ATP_GRASP"/>
    <property type="match status" value="1"/>
</dbReference>
<dbReference type="NCBIfam" id="NF002526">
    <property type="entry name" value="PRK01966.1-2"/>
    <property type="match status" value="1"/>
</dbReference>
<keyword evidence="16 19" id="KW-0961">Cell wall biogenesis/degradation</keyword>
<evidence type="ECO:0000313" key="25">
    <source>
        <dbReference type="Proteomes" id="UP000231542"/>
    </source>
</evidence>
<proteinExistence type="inferred from homology"/>
<dbReference type="GO" id="GO:0005524">
    <property type="term" value="F:ATP binding"/>
    <property type="evidence" value="ECO:0007669"/>
    <property type="project" value="UniProtKB-UniRule"/>
</dbReference>
<dbReference type="InterPro" id="IPR013815">
    <property type="entry name" value="ATP_grasp_subdomain_1"/>
</dbReference>
<dbReference type="AlphaFoldDB" id="A0A2H0YUW2"/>
<evidence type="ECO:0000256" key="18">
    <source>
        <dbReference type="ARBA" id="ARBA00060592"/>
    </source>
</evidence>
<sequence>MAKRKIRVGVIFGGQSGEHEVSIVSAVSVISALGRKKYDVFPIGITKAGKWITGKNVVNILRDQSVKKFPIMEKIIIPDPTKKSLVPIATQNARICLRETSLDVVFPVLHGPYGEDGTIQGLLELSGIPYVGAGVLGSAVGMDKVIMKKIFKEEQLPIVKFCNFIRNDWKKNPTRITKDITKKVNFPVFVKPSNLGSSVGISKAKNEKQLVIAIKEALKYDHRVIVEEAVESAREIEVSVLGNNDPQASLPGEVIASNEFYDYDAKYVDGKSKIIIPAKLSKKIIRQVQLIAIQAFKATDCAGMARVDFLLDQNKKKLYLSEINTIPGFTSISMYPKLWEATGISYSELLDRLIALAIERKRAKNQSLTSYQLRKDWYKTKGAICLGEKKQKTLGVFGNTKSK</sequence>
<comment type="similarity">
    <text evidence="5 19">Belongs to the D-alanine--D-alanine ligase family.</text>
</comment>
<dbReference type="PANTHER" id="PTHR23132:SF25">
    <property type="entry name" value="D-ALANINE--D-ALANINE LIGASE A"/>
    <property type="match status" value="1"/>
</dbReference>
<dbReference type="GO" id="GO:0071555">
    <property type="term" value="P:cell wall organization"/>
    <property type="evidence" value="ECO:0007669"/>
    <property type="project" value="UniProtKB-KW"/>
</dbReference>
<dbReference type="HAMAP" id="MF_00047">
    <property type="entry name" value="Dala_Dala_lig"/>
    <property type="match status" value="1"/>
</dbReference>
<evidence type="ECO:0000256" key="12">
    <source>
        <dbReference type="ARBA" id="ARBA00022842"/>
    </source>
</evidence>
<feature type="binding site" evidence="21">
    <location>
        <position position="324"/>
    </location>
    <ligand>
        <name>Mg(2+)</name>
        <dbReference type="ChEBI" id="CHEBI:18420"/>
        <label>2</label>
    </ligand>
</feature>
<evidence type="ECO:0000256" key="10">
    <source>
        <dbReference type="ARBA" id="ARBA00022741"/>
    </source>
</evidence>
<evidence type="ECO:0000256" key="14">
    <source>
        <dbReference type="ARBA" id="ARBA00022984"/>
    </source>
</evidence>
<dbReference type="EMBL" id="PEXU01000057">
    <property type="protein sequence ID" value="PIS42099.1"/>
    <property type="molecule type" value="Genomic_DNA"/>
</dbReference>
<dbReference type="UniPathway" id="UPA00219"/>
<dbReference type="GO" id="GO:0005829">
    <property type="term" value="C:cytosol"/>
    <property type="evidence" value="ECO:0007669"/>
    <property type="project" value="TreeGrafter"/>
</dbReference>
<name>A0A2H0YUW2_9BACT</name>
<dbReference type="SUPFAM" id="SSF56059">
    <property type="entry name" value="Glutathione synthetase ATP-binding domain-like"/>
    <property type="match status" value="1"/>
</dbReference>
<dbReference type="Proteomes" id="UP000231542">
    <property type="component" value="Unassembled WGS sequence"/>
</dbReference>